<reference evidence="7" key="1">
    <citation type="submission" date="2020-02" db="EMBL/GenBank/DDBJ databases">
        <authorList>
            <person name="Meier V. D."/>
        </authorList>
    </citation>
    <scope>NUCLEOTIDE SEQUENCE</scope>
    <source>
        <strain evidence="7">AVDCRST_MAG75</strain>
    </source>
</reference>
<evidence type="ECO:0000313" key="7">
    <source>
        <dbReference type="EMBL" id="CAA9373063.1"/>
    </source>
</evidence>
<dbReference type="Gene3D" id="3.40.50.11290">
    <property type="match status" value="1"/>
</dbReference>
<dbReference type="InterPro" id="IPR006336">
    <property type="entry name" value="GCS2"/>
</dbReference>
<dbReference type="GO" id="GO:0004357">
    <property type="term" value="F:glutamate-cysteine ligase activity"/>
    <property type="evidence" value="ECO:0007669"/>
    <property type="project" value="UniProtKB-EC"/>
</dbReference>
<name>A0A6J4MZ76_9ACTN</name>
<dbReference type="HAMAP" id="MF_01609">
    <property type="entry name" value="Glu_cys_ligase_2"/>
    <property type="match status" value="1"/>
</dbReference>
<evidence type="ECO:0000259" key="6">
    <source>
        <dbReference type="Pfam" id="PF14403"/>
    </source>
</evidence>
<dbReference type="InterPro" id="IPR025841">
    <property type="entry name" value="CP_ATPgrasp_2"/>
</dbReference>
<evidence type="ECO:0000256" key="1">
    <source>
        <dbReference type="ARBA" id="ARBA00022598"/>
    </source>
</evidence>
<evidence type="ECO:0000256" key="4">
    <source>
        <dbReference type="ARBA" id="ARBA00048819"/>
    </source>
</evidence>
<keyword evidence="2 5" id="KW-0547">Nucleotide-binding</keyword>
<dbReference type="InterPro" id="IPR051680">
    <property type="entry name" value="ATP-dep_Glu-Cys_Ligase-2"/>
</dbReference>
<keyword evidence="1 5" id="KW-0436">Ligase</keyword>
<dbReference type="NCBIfam" id="NF010041">
    <property type="entry name" value="PRK13517.1-1"/>
    <property type="match status" value="1"/>
</dbReference>
<dbReference type="SUPFAM" id="SSF55931">
    <property type="entry name" value="Glutamine synthetase/guanido kinase"/>
    <property type="match status" value="1"/>
</dbReference>
<organism evidence="7">
    <name type="scientific">uncultured Propionibacteriaceae bacterium</name>
    <dbReference type="NCBI Taxonomy" id="257457"/>
    <lineage>
        <taxon>Bacteria</taxon>
        <taxon>Bacillati</taxon>
        <taxon>Actinomycetota</taxon>
        <taxon>Actinomycetes</taxon>
        <taxon>Propionibacteriales</taxon>
        <taxon>Propionibacteriaceae</taxon>
        <taxon>environmental samples</taxon>
    </lineage>
</organism>
<dbReference type="PANTHER" id="PTHR34595:SF7">
    <property type="entry name" value="SLL1039 PROTEIN"/>
    <property type="match status" value="1"/>
</dbReference>
<dbReference type="EMBL" id="CADCUO010000016">
    <property type="protein sequence ID" value="CAA9373063.1"/>
    <property type="molecule type" value="Genomic_DNA"/>
</dbReference>
<dbReference type="Gene3D" id="3.30.1490.270">
    <property type="match status" value="1"/>
</dbReference>
<comment type="catalytic activity">
    <reaction evidence="4 5">
        <text>L-cysteine + L-glutamate + ATP = gamma-L-glutamyl-L-cysteine + ADP + phosphate + H(+)</text>
        <dbReference type="Rhea" id="RHEA:13285"/>
        <dbReference type="ChEBI" id="CHEBI:15378"/>
        <dbReference type="ChEBI" id="CHEBI:29985"/>
        <dbReference type="ChEBI" id="CHEBI:30616"/>
        <dbReference type="ChEBI" id="CHEBI:35235"/>
        <dbReference type="ChEBI" id="CHEBI:43474"/>
        <dbReference type="ChEBI" id="CHEBI:58173"/>
        <dbReference type="ChEBI" id="CHEBI:456216"/>
        <dbReference type="EC" id="6.3.2.2"/>
    </reaction>
</comment>
<comment type="similarity">
    <text evidence="5">Belongs to the glutamate--cysteine ligase type 2 family. YbdK subfamily.</text>
</comment>
<feature type="domain" description="Circularly permuted ATP-grasp type 2" evidence="6">
    <location>
        <begin position="453"/>
        <end position="823"/>
    </location>
</feature>
<dbReference type="GO" id="GO:0005524">
    <property type="term" value="F:ATP binding"/>
    <property type="evidence" value="ECO:0007669"/>
    <property type="project" value="UniProtKB-KW"/>
</dbReference>
<dbReference type="GO" id="GO:0042398">
    <property type="term" value="P:modified amino acid biosynthetic process"/>
    <property type="evidence" value="ECO:0007669"/>
    <property type="project" value="InterPro"/>
</dbReference>
<accession>A0A6J4MZ76</accession>
<gene>
    <name evidence="7" type="ORF">AVDCRST_MAG75-253</name>
</gene>
<dbReference type="EC" id="6.3.2.2" evidence="5"/>
<dbReference type="InterPro" id="IPR011793">
    <property type="entry name" value="YbdK"/>
</dbReference>
<dbReference type="SUPFAM" id="SSF56059">
    <property type="entry name" value="Glutathione synthetase ATP-binding domain-like"/>
    <property type="match status" value="1"/>
</dbReference>
<protein>
    <recommendedName>
        <fullName evidence="5">Putative glutamate--cysteine ligase 2</fullName>
        <ecNumber evidence="5">6.3.2.2</ecNumber>
    </recommendedName>
    <alternativeName>
        <fullName evidence="5">Gamma-glutamylcysteine synthetase 2</fullName>
        <shortName evidence="5">GCS 2</shortName>
        <shortName evidence="5">Gamma-GCS 2</shortName>
    </alternativeName>
</protein>
<dbReference type="AlphaFoldDB" id="A0A6J4MZ76"/>
<proteinExistence type="inferred from homology"/>
<evidence type="ECO:0000256" key="5">
    <source>
        <dbReference type="HAMAP-Rule" id="MF_01609"/>
    </source>
</evidence>
<dbReference type="NCBIfam" id="TIGR02050">
    <property type="entry name" value="gshA_cyan_rel"/>
    <property type="match status" value="1"/>
</dbReference>
<comment type="function">
    <text evidence="5">ATP-dependent carboxylate-amine ligase which exhibits weak glutamate--cysteine ligase activity.</text>
</comment>
<evidence type="ECO:0000256" key="3">
    <source>
        <dbReference type="ARBA" id="ARBA00022840"/>
    </source>
</evidence>
<evidence type="ECO:0000256" key="2">
    <source>
        <dbReference type="ARBA" id="ARBA00022741"/>
    </source>
</evidence>
<keyword evidence="3 5" id="KW-0067">ATP-binding</keyword>
<dbReference type="Pfam" id="PF04107">
    <property type="entry name" value="GCS2"/>
    <property type="match status" value="1"/>
</dbReference>
<dbReference type="Gene3D" id="3.30.590.20">
    <property type="match status" value="1"/>
</dbReference>
<dbReference type="PANTHER" id="PTHR34595">
    <property type="entry name" value="BLR5612 PROTEIN"/>
    <property type="match status" value="1"/>
</dbReference>
<dbReference type="InterPro" id="IPR014746">
    <property type="entry name" value="Gln_synth/guanido_kin_cat_dom"/>
</dbReference>
<sequence length="851" mass="92063">MPPPPTPVEDAHLTLGVEEELHLIDLATFRLAGRAPALLAQLAGEHFSSELQRSTVEINTAVCSSLEQLRAELLQHRNELIAVASSEGIGIAAVGTVPMSTAGDFELTSNGRFARMQEDYRLLVDEQLICGTQFHVGIADRDLAVRIIPRLSRDLPVLLALSASSPLWHGSNTGYASIRSIIWQRWPTSGVTGPVTSAAEYDQLLGDLIASGVITDAKMAYFDVRPSSHVPTLELRICDAIPLLDDTVLIAGLFRALVADAIAAEEAGDPTEAPALPLYRAAVWRAARSGLTGQLLDDQAHPRPQPAPEVVRALVNRLHPRLEKLGDYEVVAELAERALERGNSAERQRAALAERGRLADVVLQVVSETQDNSTGFYQPRQQLSGYPATPGDEAFTPSGAVRPPYREVVAGLDSIGRFMLRDRLDERNRWLSGAGMTFGVGHRQRPFQVDLIPRVIPAHEWHTLRAGLVQRARTLEMFLADVYGLGEVVRDGVLPAAAVYQCTGWRREARMLPRDTVHAPIIGFDLVRDDSASWRVLEDNARVPSGLGYALATRQLMDAVMPELPRPPGLLPSHTAPMLLRRTLAALSPVENPTIALLSDGAANSAWFEHRLLAERAGFLLAQPGDIEVYGAVVTVRGRRVDVVYLRLDVELADLTASNGAPVGSSLLQAAAHGSVRLANPPGNGVADDKAMYCNMPDLIAYYLGERPLLDPTPTYRCSDPDERSSVLGRLDQLVTKPVDGHGGGGVLIGPQATTKEIEQRRKEIIASPASWIAQEMVNLSTHPTLTADGMEPRHVDLRAFAYLTGTGEGDVEVADVGLTRVAPAGSMLVNSSRGGGAKDTWILADPSEDH</sequence>
<dbReference type="Pfam" id="PF14403">
    <property type="entry name" value="CP_ATPgrasp_2"/>
    <property type="match status" value="1"/>
</dbReference>